<proteinExistence type="predicted"/>
<sequence length="208" mass="24574">MICDEEDYEKYDKCIDEHFYQALEHMENFSTETLFEQKHEDKKYWFNIFEAKNIFKFIHLGKYVCKVYLPKENVSFQMFTEDGMKYFCNMIVIEEFNYLDDEETIEYLLSEGANINIFTEYDLVFLCQNGNLFAIKHLVSGGLNLGGKKMAFRTSIECGHYDIVKYFVDSGINIKEDNDYAIKLALKCGNSQIINYLIEKNDFIIPII</sequence>
<accession>M1PLT4</accession>
<dbReference type="SUPFAM" id="SSF48403">
    <property type="entry name" value="Ankyrin repeat"/>
    <property type="match status" value="1"/>
</dbReference>
<dbReference type="SMART" id="SM00248">
    <property type="entry name" value="ANK"/>
    <property type="match status" value="3"/>
</dbReference>
<protein>
    <submittedName>
        <fullName evidence="1">Repeat protein</fullName>
    </submittedName>
</protein>
<dbReference type="InterPro" id="IPR036770">
    <property type="entry name" value="Ankyrin_rpt-contain_sf"/>
</dbReference>
<evidence type="ECO:0000313" key="1">
    <source>
        <dbReference type="EMBL" id="AGF84876.1"/>
    </source>
</evidence>
<dbReference type="Gene3D" id="1.25.40.20">
    <property type="entry name" value="Ankyrin repeat-containing domain"/>
    <property type="match status" value="1"/>
</dbReference>
<dbReference type="Proteomes" id="UP000241071">
    <property type="component" value="Segment"/>
</dbReference>
<dbReference type="EMBL" id="KC008572">
    <property type="protein sequence ID" value="AGF84876.1"/>
    <property type="molecule type" value="Genomic_DNA"/>
</dbReference>
<name>M1PLT4_9VIRU</name>
<dbReference type="InterPro" id="IPR002110">
    <property type="entry name" value="Ankyrin_rpt"/>
</dbReference>
<keyword evidence="2" id="KW-1185">Reference proteome</keyword>
<dbReference type="Pfam" id="PF12796">
    <property type="entry name" value="Ank_2"/>
    <property type="match status" value="1"/>
</dbReference>
<reference evidence="1 2" key="1">
    <citation type="submission" date="2012-10" db="EMBL/GenBank/DDBJ databases">
        <title>Complete genome sequence of Moumouvirus goulette.</title>
        <authorList>
            <person name="Fournous G."/>
            <person name="Bougalmi M."/>
            <person name="Colson P."/>
        </authorList>
    </citation>
    <scope>NUCLEOTIDE SEQUENCE [LARGE SCALE GENOMIC DNA]</scope>
</reference>
<gene>
    <name evidence="1" type="ORF">glt_00067</name>
</gene>
<evidence type="ECO:0000313" key="2">
    <source>
        <dbReference type="Proteomes" id="UP000241071"/>
    </source>
</evidence>
<organism evidence="1 2">
    <name type="scientific">Moumouvirus goulette</name>
    <dbReference type="NCBI Taxonomy" id="1247379"/>
    <lineage>
        <taxon>Viruses</taxon>
        <taxon>Varidnaviria</taxon>
        <taxon>Bamfordvirae</taxon>
        <taxon>Nucleocytoviricota</taxon>
        <taxon>Megaviricetes</taxon>
        <taxon>Imitervirales</taxon>
        <taxon>Mimiviridae</taxon>
        <taxon>Megamimivirinae</taxon>
        <taxon>Moumouvirus</taxon>
        <taxon>Moumouvirus goulettemassiliense</taxon>
    </lineage>
</organism>